<dbReference type="EMBL" id="QXGH01000001">
    <property type="protein sequence ID" value="RHW29175.1"/>
    <property type="molecule type" value="Genomic_DNA"/>
</dbReference>
<dbReference type="GO" id="GO:0008934">
    <property type="term" value="F:inositol monophosphate 1-phosphatase activity"/>
    <property type="evidence" value="ECO:0007669"/>
    <property type="project" value="TreeGrafter"/>
</dbReference>
<evidence type="ECO:0000313" key="5">
    <source>
        <dbReference type="EMBL" id="RHW29175.1"/>
    </source>
</evidence>
<keyword evidence="3 4" id="KW-0460">Magnesium</keyword>
<sequence>MNRDLQRELAFIVEKVQQVGQTQLSRRQDITVEYKAHRNDLLTNIDVSSERELVSAIRGRWPHDGFLAEEEHTSGSDAEWCWVIDPIDGTRNYVSGSGPWSISIALEHRGIALLGVVHDPLHAETFTALRGSGAQLNATSLRVATSGALGSALLGATFETSEAGRSTASRLLSAFLPRVGDVRRLPAALNLSYAAAGRVDIGFVVGGRAWDVRAGELIAAEAGLEVRTREHEGSTLTLVSPPVLSEGFLHMVESSS</sequence>
<evidence type="ECO:0000256" key="3">
    <source>
        <dbReference type="ARBA" id="ARBA00022842"/>
    </source>
</evidence>
<dbReference type="InterPro" id="IPR020583">
    <property type="entry name" value="Inositol_monoP_metal-BS"/>
</dbReference>
<evidence type="ECO:0000313" key="6">
    <source>
        <dbReference type="Proteomes" id="UP000283644"/>
    </source>
</evidence>
<comment type="caution">
    <text evidence="5">The sequence shown here is derived from an EMBL/GenBank/DDBJ whole genome shotgun (WGS) entry which is preliminary data.</text>
</comment>
<gene>
    <name evidence="5" type="ORF">D0Z08_00145</name>
</gene>
<reference evidence="5 6" key="1">
    <citation type="submission" date="2018-09" db="EMBL/GenBank/DDBJ databases">
        <title>Genome sequencing of Nocardioides immobilis CCTCC AB 2017083 for comparison to Nocardioides silvaticus.</title>
        <authorList>
            <person name="Li C."/>
            <person name="Wang G."/>
        </authorList>
    </citation>
    <scope>NUCLEOTIDE SEQUENCE [LARGE SCALE GENOMIC DNA]</scope>
    <source>
        <strain evidence="5 6">CCTCC AB 2017083</strain>
    </source>
</reference>
<dbReference type="PANTHER" id="PTHR20854">
    <property type="entry name" value="INOSITOL MONOPHOSPHATASE"/>
    <property type="match status" value="1"/>
</dbReference>
<dbReference type="AlphaFoldDB" id="A0A417Y991"/>
<evidence type="ECO:0000256" key="1">
    <source>
        <dbReference type="ARBA" id="ARBA00022723"/>
    </source>
</evidence>
<protein>
    <submittedName>
        <fullName evidence="5">Inositol monophosphatase</fullName>
    </submittedName>
</protein>
<dbReference type="InterPro" id="IPR000760">
    <property type="entry name" value="Inositol_monophosphatase-like"/>
</dbReference>
<dbReference type="PANTHER" id="PTHR20854:SF4">
    <property type="entry name" value="INOSITOL-1-MONOPHOSPHATASE-RELATED"/>
    <property type="match status" value="1"/>
</dbReference>
<proteinExistence type="predicted"/>
<organism evidence="5 6">
    <name type="scientific">Nocardioides immobilis</name>
    <dbReference type="NCBI Taxonomy" id="2049295"/>
    <lineage>
        <taxon>Bacteria</taxon>
        <taxon>Bacillati</taxon>
        <taxon>Actinomycetota</taxon>
        <taxon>Actinomycetes</taxon>
        <taxon>Propionibacteriales</taxon>
        <taxon>Nocardioidaceae</taxon>
        <taxon>Nocardioides</taxon>
    </lineage>
</organism>
<dbReference type="OrthoDB" id="9772456at2"/>
<dbReference type="GO" id="GO:0007165">
    <property type="term" value="P:signal transduction"/>
    <property type="evidence" value="ECO:0007669"/>
    <property type="project" value="TreeGrafter"/>
</dbReference>
<feature type="binding site" evidence="4">
    <location>
        <position position="69"/>
    </location>
    <ligand>
        <name>Mg(2+)</name>
        <dbReference type="ChEBI" id="CHEBI:18420"/>
        <label>1</label>
        <note>catalytic</note>
    </ligand>
</feature>
<evidence type="ECO:0000256" key="4">
    <source>
        <dbReference type="PIRSR" id="PIRSR600760-2"/>
    </source>
</evidence>
<feature type="binding site" evidence="4">
    <location>
        <position position="85"/>
    </location>
    <ligand>
        <name>Mg(2+)</name>
        <dbReference type="ChEBI" id="CHEBI:18420"/>
        <label>1</label>
        <note>catalytic</note>
    </ligand>
</feature>
<evidence type="ECO:0000256" key="2">
    <source>
        <dbReference type="ARBA" id="ARBA00022801"/>
    </source>
</evidence>
<dbReference type="GO" id="GO:0006020">
    <property type="term" value="P:inositol metabolic process"/>
    <property type="evidence" value="ECO:0007669"/>
    <property type="project" value="TreeGrafter"/>
</dbReference>
<keyword evidence="2" id="KW-0378">Hydrolase</keyword>
<comment type="cofactor">
    <cofactor evidence="4">
        <name>Mg(2+)</name>
        <dbReference type="ChEBI" id="CHEBI:18420"/>
    </cofactor>
</comment>
<dbReference type="Pfam" id="PF00459">
    <property type="entry name" value="Inositol_P"/>
    <property type="match status" value="1"/>
</dbReference>
<feature type="binding site" evidence="4">
    <location>
        <position position="87"/>
    </location>
    <ligand>
        <name>Mg(2+)</name>
        <dbReference type="ChEBI" id="CHEBI:18420"/>
        <label>1</label>
        <note>catalytic</note>
    </ligand>
</feature>
<accession>A0A417Y991</accession>
<dbReference type="GO" id="GO:0046872">
    <property type="term" value="F:metal ion binding"/>
    <property type="evidence" value="ECO:0007669"/>
    <property type="project" value="UniProtKB-KW"/>
</dbReference>
<dbReference type="SUPFAM" id="SSF56655">
    <property type="entry name" value="Carbohydrate phosphatase"/>
    <property type="match status" value="1"/>
</dbReference>
<keyword evidence="6" id="KW-1185">Reference proteome</keyword>
<feature type="binding site" evidence="4">
    <location>
        <position position="88"/>
    </location>
    <ligand>
        <name>Mg(2+)</name>
        <dbReference type="ChEBI" id="CHEBI:18420"/>
        <label>1</label>
        <note>catalytic</note>
    </ligand>
</feature>
<dbReference type="Proteomes" id="UP000283644">
    <property type="component" value="Unassembled WGS sequence"/>
</dbReference>
<keyword evidence="1 4" id="KW-0479">Metal-binding</keyword>
<name>A0A417Y991_9ACTN</name>
<dbReference type="RefSeq" id="WP_118921472.1">
    <property type="nucleotide sequence ID" value="NZ_QXGH01000001.1"/>
</dbReference>
<dbReference type="PROSITE" id="PS00629">
    <property type="entry name" value="IMP_1"/>
    <property type="match status" value="1"/>
</dbReference>
<feature type="binding site" evidence="4">
    <location>
        <position position="211"/>
    </location>
    <ligand>
        <name>Mg(2+)</name>
        <dbReference type="ChEBI" id="CHEBI:18420"/>
        <label>1</label>
        <note>catalytic</note>
    </ligand>
</feature>
<dbReference type="Gene3D" id="3.30.540.10">
    <property type="entry name" value="Fructose-1,6-Bisphosphatase, subunit A, domain 1"/>
    <property type="match status" value="1"/>
</dbReference>
<dbReference type="PRINTS" id="PR00377">
    <property type="entry name" value="IMPHPHTASES"/>
</dbReference>
<dbReference type="Gene3D" id="3.40.190.80">
    <property type="match status" value="1"/>
</dbReference>